<name>A0A319CUC0_9EURO</name>
<dbReference type="InterPro" id="IPR002225">
    <property type="entry name" value="3Beta_OHSteriod_DH/Estase"/>
</dbReference>
<dbReference type="AlphaFoldDB" id="A0A319CUC0"/>
<dbReference type="GO" id="GO:0006694">
    <property type="term" value="P:steroid biosynthetic process"/>
    <property type="evidence" value="ECO:0007669"/>
    <property type="project" value="InterPro"/>
</dbReference>
<organism evidence="2 3">
    <name type="scientific">Aspergillus ellipticus CBS 707.79</name>
    <dbReference type="NCBI Taxonomy" id="1448320"/>
    <lineage>
        <taxon>Eukaryota</taxon>
        <taxon>Fungi</taxon>
        <taxon>Dikarya</taxon>
        <taxon>Ascomycota</taxon>
        <taxon>Pezizomycotina</taxon>
        <taxon>Eurotiomycetes</taxon>
        <taxon>Eurotiomycetidae</taxon>
        <taxon>Eurotiales</taxon>
        <taxon>Aspergillaceae</taxon>
        <taxon>Aspergillus</taxon>
        <taxon>Aspergillus subgen. Circumdati</taxon>
    </lineage>
</organism>
<sequence length="86" mass="9502">IQITGVTGYIGFQTLVLALIRSHYVRAVVRSESNICDLKRKSMIITESVEQGRLEFAVVPDFLEKDAIFNALDSISVIIHLASPLA</sequence>
<evidence type="ECO:0000259" key="1">
    <source>
        <dbReference type="Pfam" id="PF01073"/>
    </source>
</evidence>
<dbReference type="SUPFAM" id="SSF51735">
    <property type="entry name" value="NAD(P)-binding Rossmann-fold domains"/>
    <property type="match status" value="1"/>
</dbReference>
<dbReference type="Gene3D" id="3.40.50.720">
    <property type="entry name" value="NAD(P)-binding Rossmann-like Domain"/>
    <property type="match status" value="1"/>
</dbReference>
<dbReference type="STRING" id="1448320.A0A319CUC0"/>
<reference evidence="2 3" key="1">
    <citation type="submission" date="2018-02" db="EMBL/GenBank/DDBJ databases">
        <title>The genomes of Aspergillus section Nigri reveals drivers in fungal speciation.</title>
        <authorList>
            <consortium name="DOE Joint Genome Institute"/>
            <person name="Vesth T.C."/>
            <person name="Nybo J."/>
            <person name="Theobald S."/>
            <person name="Brandl J."/>
            <person name="Frisvad J.C."/>
            <person name="Nielsen K.F."/>
            <person name="Lyhne E.K."/>
            <person name="Kogle M.E."/>
            <person name="Kuo A."/>
            <person name="Riley R."/>
            <person name="Clum A."/>
            <person name="Nolan M."/>
            <person name="Lipzen A."/>
            <person name="Salamov A."/>
            <person name="Henrissat B."/>
            <person name="Wiebenga A."/>
            <person name="De vries R.P."/>
            <person name="Grigoriev I.V."/>
            <person name="Mortensen U.H."/>
            <person name="Andersen M.R."/>
            <person name="Baker S.E."/>
        </authorList>
    </citation>
    <scope>NUCLEOTIDE SEQUENCE [LARGE SCALE GENOMIC DNA]</scope>
    <source>
        <strain evidence="2 3">CBS 707.79</strain>
    </source>
</reference>
<dbReference type="InterPro" id="IPR036291">
    <property type="entry name" value="NAD(P)-bd_dom_sf"/>
</dbReference>
<keyword evidence="3" id="KW-1185">Reference proteome</keyword>
<feature type="domain" description="3-beta hydroxysteroid dehydrogenase/isomerase" evidence="1">
    <location>
        <begin position="3"/>
        <end position="83"/>
    </location>
</feature>
<evidence type="ECO:0000313" key="3">
    <source>
        <dbReference type="Proteomes" id="UP000247810"/>
    </source>
</evidence>
<dbReference type="Pfam" id="PF01073">
    <property type="entry name" value="3Beta_HSD"/>
    <property type="match status" value="1"/>
</dbReference>
<dbReference type="Proteomes" id="UP000247810">
    <property type="component" value="Unassembled WGS sequence"/>
</dbReference>
<dbReference type="EMBL" id="KZ826119">
    <property type="protein sequence ID" value="PYH88159.1"/>
    <property type="molecule type" value="Genomic_DNA"/>
</dbReference>
<proteinExistence type="predicted"/>
<dbReference type="VEuPathDB" id="FungiDB:BO71DRAFT_282926"/>
<dbReference type="GO" id="GO:0016616">
    <property type="term" value="F:oxidoreductase activity, acting on the CH-OH group of donors, NAD or NADP as acceptor"/>
    <property type="evidence" value="ECO:0007669"/>
    <property type="project" value="InterPro"/>
</dbReference>
<accession>A0A319CUC0</accession>
<protein>
    <recommendedName>
        <fullName evidence="1">3-beta hydroxysteroid dehydrogenase/isomerase domain-containing protein</fullName>
    </recommendedName>
</protein>
<feature type="non-terminal residue" evidence="2">
    <location>
        <position position="86"/>
    </location>
</feature>
<dbReference type="OrthoDB" id="2735536at2759"/>
<gene>
    <name evidence="2" type="ORF">BO71DRAFT_282926</name>
</gene>
<feature type="non-terminal residue" evidence="2">
    <location>
        <position position="1"/>
    </location>
</feature>
<evidence type="ECO:0000313" key="2">
    <source>
        <dbReference type="EMBL" id="PYH88159.1"/>
    </source>
</evidence>